<dbReference type="GO" id="GO:0008671">
    <property type="term" value="F:2-dehydro-3-deoxygalactonokinase activity"/>
    <property type="evidence" value="ECO:0007669"/>
    <property type="project" value="UniProtKB-EC"/>
</dbReference>
<dbReference type="Gene3D" id="3.30.420.310">
    <property type="entry name" value="2-keto-3-deoxy-galactonokinase, C-terminal domain"/>
    <property type="match status" value="1"/>
</dbReference>
<organism evidence="1 2">
    <name type="scientific">Salipiger profundus</name>
    <dbReference type="NCBI Taxonomy" id="1229727"/>
    <lineage>
        <taxon>Bacteria</taxon>
        <taxon>Pseudomonadati</taxon>
        <taxon>Pseudomonadota</taxon>
        <taxon>Alphaproteobacteria</taxon>
        <taxon>Rhodobacterales</taxon>
        <taxon>Roseobacteraceae</taxon>
        <taxon>Salipiger</taxon>
    </lineage>
</organism>
<evidence type="ECO:0000313" key="2">
    <source>
        <dbReference type="Proteomes" id="UP000186559"/>
    </source>
</evidence>
<dbReference type="GO" id="GO:0034194">
    <property type="term" value="P:D-galactonate catabolic process"/>
    <property type="evidence" value="ECO:0007669"/>
    <property type="project" value="InterPro"/>
</dbReference>
<keyword evidence="1" id="KW-0418">Kinase</keyword>
<dbReference type="AlphaFoldDB" id="A0A1U7D0U5"/>
<dbReference type="EMBL" id="CP014796">
    <property type="protein sequence ID" value="APX21769.1"/>
    <property type="molecule type" value="Genomic_DNA"/>
</dbReference>
<dbReference type="Pfam" id="PF05035">
    <property type="entry name" value="DGOK"/>
    <property type="match status" value="1"/>
</dbReference>
<dbReference type="KEGG" id="tpro:Ga0080559_TMP973"/>
<gene>
    <name evidence="1" type="ORF">Ga0080559_TMP973</name>
</gene>
<name>A0A1U7D0U5_9RHOB</name>
<evidence type="ECO:0000313" key="1">
    <source>
        <dbReference type="EMBL" id="APX21769.1"/>
    </source>
</evidence>
<accession>A0A1U7D0U5</accession>
<keyword evidence="1" id="KW-0808">Transferase</keyword>
<sequence>MTQPDWIAAECGPTQLRLWQMAADDGVLDQASLPPVDAAGLAQAVASAWPDLPDATPVVVSGAGALPYPAVPCKPAGIAQATEQGRMRLLPGLAQEKPADTLEHEATRVAGFLAINPGFDGVICLPGAQSRWVHVSAGEIVSFRSFLTGRLHALLADASLVGFDSNAPWDEAPGLEAVDQAMGRPANFAGDLAAIAAEVRLRGLAAGPASARALGLLIGLELAAAKPYWLGQSVALVADGAEAQPYRAALEAQAVPVVVADGIRMAREGLRAAYRGGAA</sequence>
<dbReference type="RefSeq" id="WP_076622341.1">
    <property type="nucleotide sequence ID" value="NZ_BMEW01000002.1"/>
</dbReference>
<protein>
    <submittedName>
        <fullName evidence="1">2-dehydro-3-deoxygalactonokinase</fullName>
        <ecNumber evidence="1">2.7.1.58</ecNumber>
    </submittedName>
</protein>
<dbReference type="EC" id="2.7.1.58" evidence="1"/>
<proteinExistence type="predicted"/>
<dbReference type="InterPro" id="IPR042257">
    <property type="entry name" value="DGOK_C"/>
</dbReference>
<reference evidence="1 2" key="1">
    <citation type="submission" date="2016-03" db="EMBL/GenBank/DDBJ databases">
        <title>Deep-sea bacteria in the southern Pacific.</title>
        <authorList>
            <person name="Tang K."/>
        </authorList>
    </citation>
    <scope>NUCLEOTIDE SEQUENCE [LARGE SCALE GENOMIC DNA]</scope>
    <source>
        <strain evidence="1 2">JLT2016</strain>
    </source>
</reference>
<keyword evidence="2" id="KW-1185">Reference proteome</keyword>
<dbReference type="STRING" id="1229727.Ga0080559_TMP973"/>
<dbReference type="Proteomes" id="UP000186559">
    <property type="component" value="Chromosome"/>
</dbReference>
<dbReference type="OrthoDB" id="256574at2"/>
<dbReference type="InterPro" id="IPR007729">
    <property type="entry name" value="DGOK"/>
</dbReference>